<protein>
    <submittedName>
        <fullName evidence="3">Uncharacterized protein</fullName>
    </submittedName>
</protein>
<evidence type="ECO:0000256" key="2">
    <source>
        <dbReference type="SAM" id="Phobius"/>
    </source>
</evidence>
<evidence type="ECO:0000256" key="1">
    <source>
        <dbReference type="SAM" id="MobiDB-lite"/>
    </source>
</evidence>
<reference evidence="3" key="1">
    <citation type="submission" date="2020-05" db="EMBL/GenBank/DDBJ databases">
        <title>Mycena genomes resolve the evolution of fungal bioluminescence.</title>
        <authorList>
            <person name="Tsai I.J."/>
        </authorList>
    </citation>
    <scope>NUCLEOTIDE SEQUENCE</scope>
    <source>
        <strain evidence="3">CCC161011</strain>
    </source>
</reference>
<feature type="region of interest" description="Disordered" evidence="1">
    <location>
        <begin position="271"/>
        <end position="299"/>
    </location>
</feature>
<keyword evidence="2" id="KW-0472">Membrane</keyword>
<comment type="caution">
    <text evidence="3">The sequence shown here is derived from an EMBL/GenBank/DDBJ whole genome shotgun (WGS) entry which is preliminary data.</text>
</comment>
<organism evidence="3 4">
    <name type="scientific">Mycena venus</name>
    <dbReference type="NCBI Taxonomy" id="2733690"/>
    <lineage>
        <taxon>Eukaryota</taxon>
        <taxon>Fungi</taxon>
        <taxon>Dikarya</taxon>
        <taxon>Basidiomycota</taxon>
        <taxon>Agaricomycotina</taxon>
        <taxon>Agaricomycetes</taxon>
        <taxon>Agaricomycetidae</taxon>
        <taxon>Agaricales</taxon>
        <taxon>Marasmiineae</taxon>
        <taxon>Mycenaceae</taxon>
        <taxon>Mycena</taxon>
    </lineage>
</organism>
<feature type="transmembrane region" description="Helical" evidence="2">
    <location>
        <begin position="144"/>
        <end position="166"/>
    </location>
</feature>
<evidence type="ECO:0000313" key="3">
    <source>
        <dbReference type="EMBL" id="KAF7362392.1"/>
    </source>
</evidence>
<keyword evidence="2" id="KW-1133">Transmembrane helix</keyword>
<keyword evidence="4" id="KW-1185">Reference proteome</keyword>
<dbReference type="OrthoDB" id="3038148at2759"/>
<feature type="transmembrane region" description="Helical" evidence="2">
    <location>
        <begin position="111"/>
        <end position="132"/>
    </location>
</feature>
<feature type="transmembrane region" description="Helical" evidence="2">
    <location>
        <begin position="66"/>
        <end position="87"/>
    </location>
</feature>
<dbReference type="EMBL" id="JACAZI010000004">
    <property type="protein sequence ID" value="KAF7362392.1"/>
    <property type="molecule type" value="Genomic_DNA"/>
</dbReference>
<dbReference type="AlphaFoldDB" id="A0A8H6YPD5"/>
<proteinExistence type="predicted"/>
<dbReference type="Proteomes" id="UP000620124">
    <property type="component" value="Unassembled WGS sequence"/>
</dbReference>
<keyword evidence="2" id="KW-0812">Transmembrane</keyword>
<gene>
    <name evidence="3" type="ORF">MVEN_00586300</name>
</gene>
<evidence type="ECO:0000313" key="4">
    <source>
        <dbReference type="Proteomes" id="UP000620124"/>
    </source>
</evidence>
<accession>A0A8H6YPD5</accession>
<name>A0A8H6YPD5_9AGAR</name>
<sequence length="299" mass="33096">MAPGLPLSISSLIVEDWFHGSFTKHPSSYHAAIPLHLRAVYNRSAGDFPNHCYQQHYTRSQRNWRIALVVAAYICSTIHAAVNWVYYSQAVNDNELSTGPGLLYSLTRLKVWIEGVGDTFFCINTFTADCLFIWRYWVVWNRRWLVIALPVLATISGAVLAGIIVSDEVVASQSSEPFAVAKKSADLTATLLITLRTFLLRRTGTGTRRSFLEISVESAVLYSVTLLTFFALDVEKTSNVYYAQNIHAQMTGIAPLFIILRDAAGYSRPADEWAAEPSGSNTSSTSAHSTTASKTDTEV</sequence>
<feature type="compositionally biased region" description="Low complexity" evidence="1">
    <location>
        <begin position="278"/>
        <end position="299"/>
    </location>
</feature>